<protein>
    <submittedName>
        <fullName evidence="1">Uncharacterized protein</fullName>
    </submittedName>
</protein>
<dbReference type="EMBL" id="JADIKF010000040">
    <property type="protein sequence ID" value="MBM7131418.1"/>
    <property type="molecule type" value="Genomic_DNA"/>
</dbReference>
<organism evidence="1 2">
    <name type="scientific">Dyella mobilis</name>
    <dbReference type="NCBI Taxonomy" id="1849582"/>
    <lineage>
        <taxon>Bacteria</taxon>
        <taxon>Pseudomonadati</taxon>
        <taxon>Pseudomonadota</taxon>
        <taxon>Gammaproteobacteria</taxon>
        <taxon>Lysobacterales</taxon>
        <taxon>Rhodanobacteraceae</taxon>
        <taxon>Dyella</taxon>
    </lineage>
</organism>
<reference evidence="1" key="1">
    <citation type="submission" date="2020-10" db="EMBL/GenBank/DDBJ databases">
        <title>Phylogeny of dyella-like bacteria.</title>
        <authorList>
            <person name="Fu J."/>
        </authorList>
    </citation>
    <scope>NUCLEOTIDE SEQUENCE</scope>
    <source>
        <strain evidence="1">DHON07</strain>
    </source>
</reference>
<keyword evidence="2" id="KW-1185">Reference proteome</keyword>
<name>A0ABS2KJT2_9GAMM</name>
<gene>
    <name evidence="1" type="ORF">ISS99_17990</name>
</gene>
<proteinExistence type="predicted"/>
<dbReference type="RefSeq" id="WP_204632989.1">
    <property type="nucleotide sequence ID" value="NZ_JADIKF010000040.1"/>
</dbReference>
<comment type="caution">
    <text evidence="1">The sequence shown here is derived from an EMBL/GenBank/DDBJ whole genome shotgun (WGS) entry which is preliminary data.</text>
</comment>
<sequence>MESKGVSERMTNPEQRWRPISLLPAFRFAVGRAAKTAAEQAGNMRLAIAQPDAVDRFELARMQLVYQDTALNVAMCREQLQRWREEDVASDQQVALDLLDEIVQQWADDTQTVLDAIKTLMHPSRG</sequence>
<dbReference type="Proteomes" id="UP001430193">
    <property type="component" value="Unassembled WGS sequence"/>
</dbReference>
<evidence type="ECO:0000313" key="2">
    <source>
        <dbReference type="Proteomes" id="UP001430193"/>
    </source>
</evidence>
<accession>A0ABS2KJT2</accession>
<evidence type="ECO:0000313" key="1">
    <source>
        <dbReference type="EMBL" id="MBM7131418.1"/>
    </source>
</evidence>